<dbReference type="Proteomes" id="UP001180536">
    <property type="component" value="Unassembled WGS sequence"/>
</dbReference>
<dbReference type="Gene3D" id="1.25.40.10">
    <property type="entry name" value="Tetratricopeptide repeat domain"/>
    <property type="match status" value="1"/>
</dbReference>
<evidence type="ECO:0000313" key="3">
    <source>
        <dbReference type="Proteomes" id="UP001180536"/>
    </source>
</evidence>
<feature type="compositionally biased region" description="Low complexity" evidence="1">
    <location>
        <begin position="105"/>
        <end position="118"/>
    </location>
</feature>
<evidence type="ECO:0000313" key="2">
    <source>
        <dbReference type="EMBL" id="MDR7298254.1"/>
    </source>
</evidence>
<dbReference type="PANTHER" id="PTHR11102">
    <property type="entry name" value="SEL-1-LIKE PROTEIN"/>
    <property type="match status" value="1"/>
</dbReference>
<evidence type="ECO:0000256" key="1">
    <source>
        <dbReference type="SAM" id="MobiDB-lite"/>
    </source>
</evidence>
<reference evidence="2 3" key="1">
    <citation type="submission" date="2023-07" db="EMBL/GenBank/DDBJ databases">
        <title>Sorghum-associated microbial communities from plants grown in Nebraska, USA.</title>
        <authorList>
            <person name="Schachtman D."/>
        </authorList>
    </citation>
    <scope>NUCLEOTIDE SEQUENCE [LARGE SCALE GENOMIC DNA]</scope>
    <source>
        <strain evidence="2 3">BE310</strain>
    </source>
</reference>
<accession>A0ABU1ZCA1</accession>
<sequence>MPPELNAVKRDVSLDLEASAGRLGKVAAGQVSGKLDVTAKAVFEKYPDLSKLLILQTLASTYCSALNTSGMDGRERAARWEQFMSRYLELRAAPEKVIVTPPVQRPASTTPRRATAVPPATPPALSSKPTFVASPQPVAASSREQRYAAYETLLAQSQTESALSALRGLAEEGYPRAQFDLGKRYLKGELGLEQSYRSAFDLFSKAAKSGYPPAQHNLAVMYQDGLSTSQDEALAMVWYAEAARGGFAPSRELLEKLGKRW</sequence>
<evidence type="ECO:0008006" key="4">
    <source>
        <dbReference type="Google" id="ProtNLM"/>
    </source>
</evidence>
<dbReference type="InterPro" id="IPR011990">
    <property type="entry name" value="TPR-like_helical_dom_sf"/>
</dbReference>
<comment type="caution">
    <text evidence="2">The sequence shown here is derived from an EMBL/GenBank/DDBJ whole genome shotgun (WGS) entry which is preliminary data.</text>
</comment>
<organism evidence="2 3">
    <name type="scientific">Pelomonas aquatica</name>
    <dbReference type="NCBI Taxonomy" id="431058"/>
    <lineage>
        <taxon>Bacteria</taxon>
        <taxon>Pseudomonadati</taxon>
        <taxon>Pseudomonadota</taxon>
        <taxon>Betaproteobacteria</taxon>
        <taxon>Burkholderiales</taxon>
        <taxon>Sphaerotilaceae</taxon>
        <taxon>Roseateles</taxon>
    </lineage>
</organism>
<dbReference type="SMART" id="SM00671">
    <property type="entry name" value="SEL1"/>
    <property type="match status" value="2"/>
</dbReference>
<name>A0ABU1ZCA1_9BURK</name>
<keyword evidence="3" id="KW-1185">Reference proteome</keyword>
<gene>
    <name evidence="2" type="ORF">J2X16_003617</name>
</gene>
<dbReference type="Pfam" id="PF08238">
    <property type="entry name" value="Sel1"/>
    <property type="match status" value="2"/>
</dbReference>
<dbReference type="InterPro" id="IPR050767">
    <property type="entry name" value="Sel1_AlgK"/>
</dbReference>
<proteinExistence type="predicted"/>
<protein>
    <recommendedName>
        <fullName evidence="4">Sel1 repeat family protein</fullName>
    </recommendedName>
</protein>
<dbReference type="EMBL" id="JAVDXQ010000005">
    <property type="protein sequence ID" value="MDR7298254.1"/>
    <property type="molecule type" value="Genomic_DNA"/>
</dbReference>
<dbReference type="InterPro" id="IPR006597">
    <property type="entry name" value="Sel1-like"/>
</dbReference>
<dbReference type="PANTHER" id="PTHR11102:SF160">
    <property type="entry name" value="ERAD-ASSOCIATED E3 UBIQUITIN-PROTEIN LIGASE COMPONENT HRD3"/>
    <property type="match status" value="1"/>
</dbReference>
<dbReference type="SUPFAM" id="SSF81901">
    <property type="entry name" value="HCP-like"/>
    <property type="match status" value="1"/>
</dbReference>
<feature type="region of interest" description="Disordered" evidence="1">
    <location>
        <begin position="103"/>
        <end position="132"/>
    </location>
</feature>